<gene>
    <name evidence="1" type="ORF">B6A10_14800</name>
</gene>
<dbReference type="Proteomes" id="UP000661715">
    <property type="component" value="Unassembled WGS sequence"/>
</dbReference>
<keyword evidence="2" id="KW-1185">Reference proteome</keyword>
<dbReference type="EMBL" id="NASZ01000028">
    <property type="protein sequence ID" value="MBD0726443.1"/>
    <property type="molecule type" value="Genomic_DNA"/>
</dbReference>
<proteinExistence type="predicted"/>
<evidence type="ECO:0000313" key="2">
    <source>
        <dbReference type="Proteomes" id="UP000661715"/>
    </source>
</evidence>
<protein>
    <submittedName>
        <fullName evidence="1">Uncharacterized protein</fullName>
    </submittedName>
</protein>
<sequence length="78" mass="9246">MFKWNKYSNELEETKTKEAKGVKFVKEISVLEFLIPFGTSLNSYFFQNTLSKKFNLDNPVFLFGFCREIHLPPPQFFV</sequence>
<name>A0ABR7UXE2_9FLAO</name>
<organism evidence="1 2">
    <name type="scientific">Flavobacterium pokkalii</name>
    <dbReference type="NCBI Taxonomy" id="1940408"/>
    <lineage>
        <taxon>Bacteria</taxon>
        <taxon>Pseudomonadati</taxon>
        <taxon>Bacteroidota</taxon>
        <taxon>Flavobacteriia</taxon>
        <taxon>Flavobacteriales</taxon>
        <taxon>Flavobacteriaceae</taxon>
        <taxon>Flavobacterium</taxon>
    </lineage>
</organism>
<comment type="caution">
    <text evidence="1">The sequence shown here is derived from an EMBL/GenBank/DDBJ whole genome shotgun (WGS) entry which is preliminary data.</text>
</comment>
<reference evidence="1 2" key="1">
    <citation type="journal article" date="2020" name="Microbiol. Res.">
        <title>Flavobacterium pokkalii sp. nov., a novel plant growth promoting native rhizobacteria isolated from pokkali rice grown in coastal saline affected agricultural regions of southern India, Kerala.</title>
        <authorList>
            <person name="Menon R.R."/>
            <person name="Kumari S."/>
            <person name="Viver T."/>
            <person name="Rameshkumar N."/>
        </authorList>
    </citation>
    <scope>NUCLEOTIDE SEQUENCE [LARGE SCALE GENOMIC DNA]</scope>
    <source>
        <strain evidence="1 2">L1I52</strain>
    </source>
</reference>
<accession>A0ABR7UXE2</accession>
<evidence type="ECO:0000313" key="1">
    <source>
        <dbReference type="EMBL" id="MBD0726443.1"/>
    </source>
</evidence>